<proteinExistence type="predicted"/>
<dbReference type="InterPro" id="IPR006119">
    <property type="entry name" value="Resolv_N"/>
</dbReference>
<evidence type="ECO:0000259" key="2">
    <source>
        <dbReference type="PROSITE" id="PS51736"/>
    </source>
</evidence>
<reference evidence="4 5" key="1">
    <citation type="submission" date="2014-12" db="EMBL/GenBank/DDBJ databases">
        <title>Draft genome sequence of Terrisporobacter sp. 08-306576, isolated from the blood culture of a bacteremia patient.</title>
        <authorList>
            <person name="Lund L.C."/>
            <person name="Sydenham T.V."/>
            <person name="Hogh S.V."/>
            <person name="Skov M.N."/>
            <person name="Kemp M."/>
            <person name="Justesen U.S."/>
        </authorList>
    </citation>
    <scope>NUCLEOTIDE SEQUENCE [LARGE SCALE GENOMIC DNA]</scope>
    <source>
        <strain evidence="4 5">08-306576</strain>
    </source>
</reference>
<protein>
    <submittedName>
        <fullName evidence="4">Serine recombinase</fullName>
    </submittedName>
</protein>
<gene>
    <name evidence="4" type="ORF">QX51_15655</name>
</gene>
<dbReference type="Pfam" id="PF13408">
    <property type="entry name" value="Zn_ribbon_recom"/>
    <property type="match status" value="1"/>
</dbReference>
<comment type="caution">
    <text evidence="4">The sequence shown here is derived from an EMBL/GenBank/DDBJ whole genome shotgun (WGS) entry which is preliminary data.</text>
</comment>
<dbReference type="InterPro" id="IPR036162">
    <property type="entry name" value="Resolvase-like_N_sf"/>
</dbReference>
<dbReference type="PROSITE" id="PS51737">
    <property type="entry name" value="RECOMBINASE_DNA_BIND"/>
    <property type="match status" value="1"/>
</dbReference>
<dbReference type="Gene3D" id="3.90.1750.20">
    <property type="entry name" value="Putative Large Serine Recombinase, Chain B, Domain 2"/>
    <property type="match status" value="1"/>
</dbReference>
<organism evidence="4 5">
    <name type="scientific">Terrisporobacter othiniensis</name>
    <dbReference type="NCBI Taxonomy" id="1577792"/>
    <lineage>
        <taxon>Bacteria</taxon>
        <taxon>Bacillati</taxon>
        <taxon>Bacillota</taxon>
        <taxon>Clostridia</taxon>
        <taxon>Peptostreptococcales</taxon>
        <taxon>Peptostreptococcaceae</taxon>
        <taxon>Terrisporobacter</taxon>
    </lineage>
</organism>
<dbReference type="SMART" id="SM00857">
    <property type="entry name" value="Resolvase"/>
    <property type="match status" value="1"/>
</dbReference>
<dbReference type="PANTHER" id="PTHR30461:SF23">
    <property type="entry name" value="DNA RECOMBINASE-RELATED"/>
    <property type="match status" value="1"/>
</dbReference>
<evidence type="ECO:0000313" key="5">
    <source>
        <dbReference type="Proteomes" id="UP000031189"/>
    </source>
</evidence>
<dbReference type="Pfam" id="PF00239">
    <property type="entry name" value="Resolvase"/>
    <property type="match status" value="1"/>
</dbReference>
<keyword evidence="5" id="KW-1185">Reference proteome</keyword>
<keyword evidence="1" id="KW-0175">Coiled coil</keyword>
<dbReference type="CDD" id="cd03768">
    <property type="entry name" value="SR_ResInv"/>
    <property type="match status" value="1"/>
</dbReference>
<evidence type="ECO:0000256" key="1">
    <source>
        <dbReference type="SAM" id="Coils"/>
    </source>
</evidence>
<accession>A0A0B3WNV1</accession>
<dbReference type="AlphaFoldDB" id="A0A0B3WNV1"/>
<feature type="coiled-coil region" evidence="1">
    <location>
        <begin position="400"/>
        <end position="470"/>
    </location>
</feature>
<dbReference type="InterPro" id="IPR038109">
    <property type="entry name" value="DNA_bind_recomb_sf"/>
</dbReference>
<dbReference type="SUPFAM" id="SSF53041">
    <property type="entry name" value="Resolvase-like"/>
    <property type="match status" value="1"/>
</dbReference>
<dbReference type="InterPro" id="IPR011109">
    <property type="entry name" value="DNA_bind_recombinase_dom"/>
</dbReference>
<dbReference type="GO" id="GO:0003677">
    <property type="term" value="F:DNA binding"/>
    <property type="evidence" value="ECO:0007669"/>
    <property type="project" value="InterPro"/>
</dbReference>
<evidence type="ECO:0000259" key="3">
    <source>
        <dbReference type="PROSITE" id="PS51737"/>
    </source>
</evidence>
<feature type="domain" description="Resolvase/invertase-type recombinase catalytic" evidence="2">
    <location>
        <begin position="2"/>
        <end position="149"/>
    </location>
</feature>
<dbReference type="EMBL" id="JWHR01000121">
    <property type="protein sequence ID" value="KHS56190.1"/>
    <property type="molecule type" value="Genomic_DNA"/>
</dbReference>
<dbReference type="InterPro" id="IPR050639">
    <property type="entry name" value="SSR_resolvase"/>
</dbReference>
<dbReference type="Gene3D" id="3.40.50.1390">
    <property type="entry name" value="Resolvase, N-terminal catalytic domain"/>
    <property type="match status" value="1"/>
</dbReference>
<dbReference type="GO" id="GO:0000150">
    <property type="term" value="F:DNA strand exchange activity"/>
    <property type="evidence" value="ECO:0007669"/>
    <property type="project" value="InterPro"/>
</dbReference>
<name>A0A0B3WNV1_9FIRM</name>
<feature type="domain" description="Recombinase" evidence="3">
    <location>
        <begin position="157"/>
        <end position="311"/>
    </location>
</feature>
<dbReference type="RefSeq" id="WP_039680819.1">
    <property type="nucleotide sequence ID" value="NZ_JAWGXO010000006.1"/>
</dbReference>
<sequence>MRIAIYSRKSVFTGKGDSIENQIQLCKEYVNLHYPGENSIEIYEDEGFSGGNINRPKFQELLKDAREKKFDCLICYRLDRISRNVSDFSTLIEELNDLKISFVSIKEQFDTSTPMGRAMMYISSVFAQLERETIAERVRDNMIELAKHGRWLGGTPPLGFDSEAMVYIDEEMKERKMSKLKVNKEEIELVKTIYRKFLELGSIHQATVFLQQNRLCGKRGKLLSASAVSKIITNPVYVKSNDDVLDYLRSIDIQVFGRKDGYGILTYNKRDSKFNKRDKEEWIAAVSKHKGIIEPNDWLLAQRLLDKNREKSKTFRLGTSSKGLFSGLVRCAKCGSPMRITYGRNNKHYYTCTRRVQSKNALCNNPTASGPDFDKAVLDNIMTVDTSKFLNGLNSNSKIIEDDKEKINKINTEINNKKKQLDKLIENMALFDSDVTDILADKINALSREIKELQLQVNEVACTVEDATLENNNYELVINTLDKFKDNFNSIEEIKTKKALLSMLIDEIRWNGDTTEIEIDFWGSKKKV</sequence>
<dbReference type="STRING" id="1577792.QX51_15655"/>
<dbReference type="Pfam" id="PF07508">
    <property type="entry name" value="Recombinase"/>
    <property type="match status" value="1"/>
</dbReference>
<dbReference type="OrthoDB" id="9804620at2"/>
<evidence type="ECO:0000313" key="4">
    <source>
        <dbReference type="EMBL" id="KHS56190.1"/>
    </source>
</evidence>
<dbReference type="PROSITE" id="PS51736">
    <property type="entry name" value="RECOMBINASES_3"/>
    <property type="match status" value="1"/>
</dbReference>
<dbReference type="Proteomes" id="UP000031189">
    <property type="component" value="Unassembled WGS sequence"/>
</dbReference>
<dbReference type="InterPro" id="IPR025827">
    <property type="entry name" value="Zn_ribbon_recom_dom"/>
</dbReference>
<dbReference type="PANTHER" id="PTHR30461">
    <property type="entry name" value="DNA-INVERTASE FROM LAMBDOID PROPHAGE"/>
    <property type="match status" value="1"/>
</dbReference>